<evidence type="ECO:0000313" key="2">
    <source>
        <dbReference type="EMBL" id="MST32839.1"/>
    </source>
</evidence>
<dbReference type="PANTHER" id="PTHR47992">
    <property type="entry name" value="PROTEIN PHOSPHATASE"/>
    <property type="match status" value="1"/>
</dbReference>
<dbReference type="SMART" id="SM00331">
    <property type="entry name" value="PP2C_SIG"/>
    <property type="match status" value="1"/>
</dbReference>
<dbReference type="InterPro" id="IPR001932">
    <property type="entry name" value="PPM-type_phosphatase-like_dom"/>
</dbReference>
<dbReference type="InterPro" id="IPR015655">
    <property type="entry name" value="PP2C"/>
</dbReference>
<keyword evidence="3" id="KW-1185">Reference proteome</keyword>
<protein>
    <submittedName>
        <fullName evidence="2">Stp1/IreP family PP2C-type Ser/Thr phosphatase</fullName>
    </submittedName>
</protein>
<dbReference type="Proteomes" id="UP000437736">
    <property type="component" value="Unassembled WGS sequence"/>
</dbReference>
<dbReference type="Gene3D" id="3.60.40.10">
    <property type="entry name" value="PPM-type phosphatase domain"/>
    <property type="match status" value="1"/>
</dbReference>
<dbReference type="EMBL" id="WJHE01000405">
    <property type="protein sequence ID" value="MST32839.1"/>
    <property type="molecule type" value="Genomic_DNA"/>
</dbReference>
<feature type="non-terminal residue" evidence="2">
    <location>
        <position position="246"/>
    </location>
</feature>
<accession>A0ABW9QT06</accession>
<dbReference type="PROSITE" id="PS51746">
    <property type="entry name" value="PPM_2"/>
    <property type="match status" value="1"/>
</dbReference>
<proteinExistence type="predicted"/>
<name>A0ABW9QT06_9ACTN</name>
<sequence length="246" mass="25736">MTRLVAGSATDVGLVRAVNQDHMLVAEPLFAVADGMGGHAAGEVASETALDALLGAIGAAPPEGGWTAAELGDAVRAANRAVWEEAQANPDFRGMGTTLTALALIRDGGADRLAVANVGDSRTYRLRGEQFQQLTVDHSLVAELVAEGQIRPDEAETHPQRHVLTRALGVYPEVEVDVLLTDLQLGDRFVLCSDGLSREVSDAQIASVLRRLADATDAARELVAMAKLHGGSDNVTVVVVDVGEGD</sequence>
<feature type="domain" description="PPM-type phosphatase" evidence="1">
    <location>
        <begin position="5"/>
        <end position="242"/>
    </location>
</feature>
<organism evidence="2 3">
    <name type="scientific">Acidiferrimicrobium australe</name>
    <dbReference type="NCBI Taxonomy" id="2664430"/>
    <lineage>
        <taxon>Bacteria</taxon>
        <taxon>Bacillati</taxon>
        <taxon>Actinomycetota</taxon>
        <taxon>Acidimicrobiia</taxon>
        <taxon>Acidimicrobiales</taxon>
        <taxon>Acidimicrobiaceae</taxon>
        <taxon>Acidiferrimicrobium</taxon>
    </lineage>
</organism>
<dbReference type="NCBIfam" id="NF033484">
    <property type="entry name" value="Stp1_PP2C_phos"/>
    <property type="match status" value="1"/>
</dbReference>
<evidence type="ECO:0000313" key="3">
    <source>
        <dbReference type="Proteomes" id="UP000437736"/>
    </source>
</evidence>
<gene>
    <name evidence="2" type="ORF">GHK86_08915</name>
</gene>
<dbReference type="Pfam" id="PF13672">
    <property type="entry name" value="PP2C_2"/>
    <property type="match status" value="1"/>
</dbReference>
<dbReference type="CDD" id="cd00143">
    <property type="entry name" value="PP2Cc"/>
    <property type="match status" value="1"/>
</dbReference>
<comment type="caution">
    <text evidence="2">The sequence shown here is derived from an EMBL/GenBank/DDBJ whole genome shotgun (WGS) entry which is preliminary data.</text>
</comment>
<dbReference type="InterPro" id="IPR036457">
    <property type="entry name" value="PPM-type-like_dom_sf"/>
</dbReference>
<evidence type="ECO:0000259" key="1">
    <source>
        <dbReference type="PROSITE" id="PS51746"/>
    </source>
</evidence>
<dbReference type="SMART" id="SM00332">
    <property type="entry name" value="PP2Cc"/>
    <property type="match status" value="1"/>
</dbReference>
<reference evidence="2 3" key="1">
    <citation type="submission" date="2019-11" db="EMBL/GenBank/DDBJ databases">
        <title>Acidiferrimicrobium australis gen. nov., sp. nov., an acidophilic and obligately heterotrophic, member of the Actinobacteria that catalyses dissimilatory oxido- reduction of iron isolated from metal-rich acidic water in Chile.</title>
        <authorList>
            <person name="Gonzalez D."/>
            <person name="Huber K."/>
            <person name="Hedrich S."/>
            <person name="Rojas-Villalobos C."/>
            <person name="Quatrini R."/>
            <person name="Dinamarca M.A."/>
            <person name="Schwarz A."/>
            <person name="Canales C."/>
            <person name="Nancucheo I."/>
        </authorList>
    </citation>
    <scope>NUCLEOTIDE SEQUENCE [LARGE SCALE GENOMIC DNA]</scope>
    <source>
        <strain evidence="2 3">USS-CCA1</strain>
    </source>
</reference>
<dbReference type="SUPFAM" id="SSF81606">
    <property type="entry name" value="PP2C-like"/>
    <property type="match status" value="1"/>
</dbReference>